<accession>A0A3Q9G7S3</accession>
<evidence type="ECO:0000256" key="2">
    <source>
        <dbReference type="ARBA" id="ARBA00022490"/>
    </source>
</evidence>
<dbReference type="InterPro" id="IPR050644">
    <property type="entry name" value="PG_Glycine_Bridge_Synth"/>
</dbReference>
<evidence type="ECO:0000256" key="1">
    <source>
        <dbReference type="ARBA" id="ARBA00009943"/>
    </source>
</evidence>
<dbReference type="InterPro" id="IPR003447">
    <property type="entry name" value="FEMABX"/>
</dbReference>
<evidence type="ECO:0000256" key="4">
    <source>
        <dbReference type="ARBA" id="ARBA00022960"/>
    </source>
</evidence>
<dbReference type="Proteomes" id="UP000280344">
    <property type="component" value="Chromosome"/>
</dbReference>
<dbReference type="Gene3D" id="3.40.630.30">
    <property type="match status" value="2"/>
</dbReference>
<protein>
    <submittedName>
        <fullName evidence="10">Peptidoglycan bridge formation glycyltransferase FemA/FemB family protein</fullName>
    </submittedName>
</protein>
<reference evidence="10 11" key="1">
    <citation type="submission" date="2018-12" db="EMBL/GenBank/DDBJ databases">
        <title>Complete genome sequence of Flaviflexus sp. H23T48.</title>
        <authorList>
            <person name="Bae J.-W."/>
            <person name="Lee J.-Y."/>
        </authorList>
    </citation>
    <scope>NUCLEOTIDE SEQUENCE [LARGE SCALE GENOMIC DNA]</scope>
    <source>
        <strain evidence="10 11">H23T48</strain>
    </source>
</reference>
<sequence length="497" mass="56169">MRNRRPLPKPPIQLLVSTARPKGPSQAITLTTGQRTGAPTTGPTIGTLHHRPTAHAAPREGHDLPGAGHNGPMRFTRLSQSAYARFIYSQERVLFPQLPGYAEERRSEGAEILEVGVVDDVDGEEKIVAAALLRYQPWMKVFKRINIAYGPIMDYSNRDLVRFFFSELRTFAKKDRSVLSIRFNPLVAEKFYDDITPVEHNPVADTFKATMSELGGINVQKEFYDSADIQARFFYTKNIAGMSFDDVMKSVGQVVRTGFNRVGTPGVTIRFLEADEFDVLEEILDHTSDRSEMQKISANAMEFYKGLKRAKPEKVFAPVATLNCDDYLAGVESEAQELRTKVRGVDEQEAMLQAEGKNLAKKQRTARNEANNRLKVLERRADETRKHQAEAGNEIVLAGSLFITCPNELVYLLSGSYREYQSYYGIYLIHRAMFEWATENGMDRYNTFGITGIFTDDASDAGVLHFKRQFKGDVEEFVGTWDIPVRPRRAQLLRTLG</sequence>
<dbReference type="InterPro" id="IPR016181">
    <property type="entry name" value="Acyl_CoA_acyltransferase"/>
</dbReference>
<keyword evidence="8" id="KW-0175">Coiled coil</keyword>
<proteinExistence type="inferred from homology"/>
<evidence type="ECO:0000256" key="3">
    <source>
        <dbReference type="ARBA" id="ARBA00022679"/>
    </source>
</evidence>
<keyword evidence="5" id="KW-0573">Peptidoglycan synthesis</keyword>
<feature type="compositionally biased region" description="Polar residues" evidence="9">
    <location>
        <begin position="26"/>
        <end position="35"/>
    </location>
</feature>
<keyword evidence="3 10" id="KW-0808">Transferase</keyword>
<dbReference type="GO" id="GO:0071555">
    <property type="term" value="P:cell wall organization"/>
    <property type="evidence" value="ECO:0007669"/>
    <property type="project" value="UniProtKB-KW"/>
</dbReference>
<comment type="similarity">
    <text evidence="1">Belongs to the FemABX family.</text>
</comment>
<evidence type="ECO:0000256" key="9">
    <source>
        <dbReference type="SAM" id="MobiDB-lite"/>
    </source>
</evidence>
<keyword evidence="7" id="KW-0961">Cell wall biogenesis/degradation</keyword>
<dbReference type="AlphaFoldDB" id="A0A3Q9G7S3"/>
<evidence type="ECO:0000256" key="5">
    <source>
        <dbReference type="ARBA" id="ARBA00022984"/>
    </source>
</evidence>
<dbReference type="EMBL" id="CP034593">
    <property type="protein sequence ID" value="AZQ77613.1"/>
    <property type="molecule type" value="Genomic_DNA"/>
</dbReference>
<gene>
    <name evidence="10" type="ORF">EJ997_09975</name>
</gene>
<feature type="compositionally biased region" description="Low complexity" evidence="9">
    <location>
        <begin position="36"/>
        <end position="47"/>
    </location>
</feature>
<feature type="coiled-coil region" evidence="8">
    <location>
        <begin position="328"/>
        <end position="394"/>
    </location>
</feature>
<dbReference type="PROSITE" id="PS51191">
    <property type="entry name" value="FEMABX"/>
    <property type="match status" value="1"/>
</dbReference>
<keyword evidence="11" id="KW-1185">Reference proteome</keyword>
<keyword evidence="6" id="KW-0012">Acyltransferase</keyword>
<dbReference type="SUPFAM" id="SSF55729">
    <property type="entry name" value="Acyl-CoA N-acyltransferases (Nat)"/>
    <property type="match status" value="2"/>
</dbReference>
<dbReference type="OrthoDB" id="9785911at2"/>
<evidence type="ECO:0000256" key="7">
    <source>
        <dbReference type="ARBA" id="ARBA00023316"/>
    </source>
</evidence>
<dbReference type="Pfam" id="PF02388">
    <property type="entry name" value="FemAB"/>
    <property type="match status" value="1"/>
</dbReference>
<dbReference type="PANTHER" id="PTHR36174">
    <property type="entry name" value="LIPID II:GLYCINE GLYCYLTRANSFERASE"/>
    <property type="match status" value="1"/>
</dbReference>
<feature type="region of interest" description="Disordered" evidence="9">
    <location>
        <begin position="20"/>
        <end position="59"/>
    </location>
</feature>
<keyword evidence="4" id="KW-0133">Cell shape</keyword>
<dbReference type="GO" id="GO:0008360">
    <property type="term" value="P:regulation of cell shape"/>
    <property type="evidence" value="ECO:0007669"/>
    <property type="project" value="UniProtKB-KW"/>
</dbReference>
<dbReference type="KEGG" id="flh:EJ997_09975"/>
<dbReference type="PANTHER" id="PTHR36174:SF2">
    <property type="entry name" value="AMINOACYLTRANSFERASE FEMA"/>
    <property type="match status" value="1"/>
</dbReference>
<evidence type="ECO:0000256" key="8">
    <source>
        <dbReference type="SAM" id="Coils"/>
    </source>
</evidence>
<dbReference type="GO" id="GO:0009252">
    <property type="term" value="P:peptidoglycan biosynthetic process"/>
    <property type="evidence" value="ECO:0007669"/>
    <property type="project" value="UniProtKB-KW"/>
</dbReference>
<name>A0A3Q9G7S3_9ACTO</name>
<dbReference type="GO" id="GO:0016755">
    <property type="term" value="F:aminoacyltransferase activity"/>
    <property type="evidence" value="ECO:0007669"/>
    <property type="project" value="InterPro"/>
</dbReference>
<evidence type="ECO:0000313" key="11">
    <source>
        <dbReference type="Proteomes" id="UP000280344"/>
    </source>
</evidence>
<evidence type="ECO:0000256" key="6">
    <source>
        <dbReference type="ARBA" id="ARBA00023315"/>
    </source>
</evidence>
<evidence type="ECO:0000313" key="10">
    <source>
        <dbReference type="EMBL" id="AZQ77613.1"/>
    </source>
</evidence>
<keyword evidence="2" id="KW-0963">Cytoplasm</keyword>
<dbReference type="Gene3D" id="1.20.58.90">
    <property type="match status" value="1"/>
</dbReference>
<organism evidence="10 11">
    <name type="scientific">Flaviflexus ciconiae</name>
    <dbReference type="NCBI Taxonomy" id="2496867"/>
    <lineage>
        <taxon>Bacteria</taxon>
        <taxon>Bacillati</taxon>
        <taxon>Actinomycetota</taxon>
        <taxon>Actinomycetes</taxon>
        <taxon>Actinomycetales</taxon>
        <taxon>Actinomycetaceae</taxon>
        <taxon>Flaviflexus</taxon>
    </lineage>
</organism>